<dbReference type="RefSeq" id="WP_130058693.1">
    <property type="nucleotide sequence ID" value="NZ_JADNPJ010000002.1"/>
</dbReference>
<evidence type="ECO:0000313" key="3">
    <source>
        <dbReference type="EMBL" id="KAA3769550.1"/>
    </source>
</evidence>
<sequence>MNQNNFKHLFLLFYFLLFLCPSILSAQQSKITVTSFNRMENDITARITAPKRDQNGEICALIRIVTNEKDLMFEPDALGITARENKTGEVWVYVPRGARRISILHDKLGILRNYFYPDIIEKATVYEMVLNTSDDQNKPVAESNMQFLVVRPEPATANVYIDEEPVPVENGLFNATMPKGEHTYRVEAPMYQPDAGVIKLGNTPVTKSVALKPKFGYMEIFSLPEQDADVYIDSVRVGKTPYRSDRMGIKEYKVRIEKQTYFPIDTVLNVTAGETVRPTFHMISTIKPKVPMNTLIMVQAGFGGGGQTSFGGMIGFTRTNGFYAAFRSDFNLIKTVGECDDNQKTTEGASIIYEPGRTEKSYLCITAGYMRRLAKPLYGYAGVGYGNRTFAWLEADTEDNWYKNTDHSASGVAAEIGAILRLKGFLLSAGFNTINFKQHQVTAGVGIIF</sequence>
<dbReference type="EMBL" id="VWMK01000002">
    <property type="protein sequence ID" value="KAA3769550.1"/>
    <property type="molecule type" value="Genomic_DNA"/>
</dbReference>
<protein>
    <submittedName>
        <fullName evidence="3">PEGA domain-containing protein</fullName>
    </submittedName>
</protein>
<gene>
    <name evidence="3" type="ORF">F3F73_03785</name>
</gene>
<dbReference type="Proteomes" id="UP000422221">
    <property type="component" value="Unassembled WGS sequence"/>
</dbReference>
<comment type="caution">
    <text evidence="3">The sequence shown here is derived from an EMBL/GenBank/DDBJ whole genome shotgun (WGS) entry which is preliminary data.</text>
</comment>
<keyword evidence="1" id="KW-0732">Signal</keyword>
<dbReference type="AlphaFoldDB" id="A0A7J4XNF6"/>
<evidence type="ECO:0000259" key="2">
    <source>
        <dbReference type="Pfam" id="PF08308"/>
    </source>
</evidence>
<name>A0A7J4XNF6_9BACE</name>
<dbReference type="InterPro" id="IPR013229">
    <property type="entry name" value="PEGA"/>
</dbReference>
<reference evidence="3 4" key="1">
    <citation type="journal article" date="2019" name="Nat. Med.">
        <title>A library of human gut bacterial isolates paired with longitudinal multiomics data enables mechanistic microbiome research.</title>
        <authorList>
            <person name="Poyet M."/>
            <person name="Groussin M."/>
            <person name="Gibbons S.M."/>
            <person name="Avila-Pacheco J."/>
            <person name="Jiang X."/>
            <person name="Kearney S.M."/>
            <person name="Perrotta A.R."/>
            <person name="Berdy B."/>
            <person name="Zhao S."/>
            <person name="Lieberman T.D."/>
            <person name="Swanson P.K."/>
            <person name="Smith M."/>
            <person name="Roesemann S."/>
            <person name="Alexander J.E."/>
            <person name="Rich S.A."/>
            <person name="Livny J."/>
            <person name="Vlamakis H."/>
            <person name="Clish C."/>
            <person name="Bullock K."/>
            <person name="Deik A."/>
            <person name="Scott J."/>
            <person name="Pierce K.A."/>
            <person name="Xavier R.J."/>
            <person name="Alm E.J."/>
        </authorList>
    </citation>
    <scope>NUCLEOTIDE SEQUENCE [LARGE SCALE GENOMIC DNA]</scope>
    <source>
        <strain evidence="3 4">BIOML-A10</strain>
    </source>
</reference>
<feature type="domain" description="PEGA" evidence="2">
    <location>
        <begin position="227"/>
        <end position="278"/>
    </location>
</feature>
<accession>A0A7J4XNF6</accession>
<feature type="chain" id="PRO_5029884935" evidence="1">
    <location>
        <begin position="27"/>
        <end position="449"/>
    </location>
</feature>
<evidence type="ECO:0000256" key="1">
    <source>
        <dbReference type="SAM" id="SignalP"/>
    </source>
</evidence>
<organism evidence="3 4">
    <name type="scientific">Bacteroides salyersiae</name>
    <dbReference type="NCBI Taxonomy" id="291644"/>
    <lineage>
        <taxon>Bacteria</taxon>
        <taxon>Pseudomonadati</taxon>
        <taxon>Bacteroidota</taxon>
        <taxon>Bacteroidia</taxon>
        <taxon>Bacteroidales</taxon>
        <taxon>Bacteroidaceae</taxon>
        <taxon>Bacteroides</taxon>
    </lineage>
</organism>
<dbReference type="Pfam" id="PF08308">
    <property type="entry name" value="PEGA"/>
    <property type="match status" value="1"/>
</dbReference>
<proteinExistence type="predicted"/>
<feature type="signal peptide" evidence="1">
    <location>
        <begin position="1"/>
        <end position="26"/>
    </location>
</feature>
<evidence type="ECO:0000313" key="4">
    <source>
        <dbReference type="Proteomes" id="UP000422221"/>
    </source>
</evidence>